<dbReference type="RefSeq" id="WP_306821069.1">
    <property type="nucleotide sequence ID" value="NZ_PCGY01000012.1"/>
</dbReference>
<organism evidence="2 3">
    <name type="scientific">Bifidobacterium thermophilum</name>
    <dbReference type="NCBI Taxonomy" id="33905"/>
    <lineage>
        <taxon>Bacteria</taxon>
        <taxon>Bacillati</taxon>
        <taxon>Actinomycetota</taxon>
        <taxon>Actinomycetes</taxon>
        <taxon>Bifidobacteriales</taxon>
        <taxon>Bifidobacteriaceae</taxon>
        <taxon>Bifidobacterium</taxon>
    </lineage>
</organism>
<keyword evidence="1" id="KW-0472">Membrane</keyword>
<dbReference type="Proteomes" id="UP000233727">
    <property type="component" value="Unassembled WGS sequence"/>
</dbReference>
<dbReference type="EMBL" id="PCGY01000012">
    <property type="protein sequence ID" value="PKU92189.1"/>
    <property type="molecule type" value="Genomic_DNA"/>
</dbReference>
<feature type="transmembrane region" description="Helical" evidence="1">
    <location>
        <begin position="40"/>
        <end position="65"/>
    </location>
</feature>
<name>A0A2N3QKH3_9BIFI</name>
<gene>
    <name evidence="2" type="ORF">CQR47_0784</name>
</gene>
<keyword evidence="1" id="KW-1133">Transmembrane helix</keyword>
<dbReference type="AlphaFoldDB" id="A0A2N3QKH3"/>
<evidence type="ECO:0000313" key="2">
    <source>
        <dbReference type="EMBL" id="PKU92189.1"/>
    </source>
</evidence>
<accession>A0A2N3QKH3</accession>
<sequence length="102" mass="11061">MIGVNSSSLMSATVLADEQLKRLRPDPSWDVSGLRDMVGGVVAVALVATVAVIILGCLSMVPGLISGNMMERAFSWKRLLAALLVDWQQRVGRFPRGRVPVR</sequence>
<proteinExistence type="predicted"/>
<protein>
    <submittedName>
        <fullName evidence="2">Uncharacterized protein</fullName>
    </submittedName>
</protein>
<comment type="caution">
    <text evidence="2">The sequence shown here is derived from an EMBL/GenBank/DDBJ whole genome shotgun (WGS) entry which is preliminary data.</text>
</comment>
<keyword evidence="1" id="KW-0812">Transmembrane</keyword>
<reference evidence="2 3" key="1">
    <citation type="submission" date="2017-10" db="EMBL/GenBank/DDBJ databases">
        <title>Bifidobacterium genomics.</title>
        <authorList>
            <person name="Lugli G.A."/>
            <person name="Milani C."/>
            <person name="Mancabelli L."/>
        </authorList>
    </citation>
    <scope>NUCLEOTIDE SEQUENCE [LARGE SCALE GENOMIC DNA]</scope>
    <source>
        <strain evidence="2 3">1542B</strain>
    </source>
</reference>
<evidence type="ECO:0000256" key="1">
    <source>
        <dbReference type="SAM" id="Phobius"/>
    </source>
</evidence>
<evidence type="ECO:0000313" key="3">
    <source>
        <dbReference type="Proteomes" id="UP000233727"/>
    </source>
</evidence>